<protein>
    <submittedName>
        <fullName evidence="1">Uncharacterized protein</fullName>
    </submittedName>
</protein>
<organism evidence="1 2">
    <name type="scientific">Leptotrichia wadei</name>
    <dbReference type="NCBI Taxonomy" id="157687"/>
    <lineage>
        <taxon>Bacteria</taxon>
        <taxon>Fusobacteriati</taxon>
        <taxon>Fusobacteriota</taxon>
        <taxon>Fusobacteriia</taxon>
        <taxon>Fusobacteriales</taxon>
        <taxon>Leptotrichiaceae</taxon>
        <taxon>Leptotrichia</taxon>
    </lineage>
</organism>
<evidence type="ECO:0000313" key="2">
    <source>
        <dbReference type="Proteomes" id="UP000321943"/>
    </source>
</evidence>
<gene>
    <name evidence="1" type="ORF">JCM16777_0835</name>
</gene>
<dbReference type="RefSeq" id="WP_018498742.1">
    <property type="nucleotide sequence ID" value="NZ_AP019829.2"/>
</dbReference>
<dbReference type="AlphaFoldDB" id="A0A7U6LA27"/>
<evidence type="ECO:0000313" key="1">
    <source>
        <dbReference type="EMBL" id="BBM42586.1"/>
    </source>
</evidence>
<name>A0A7U6LA27_9FUSO</name>
<accession>A0A7U6LA27</accession>
<dbReference type="EMBL" id="AP019829">
    <property type="protein sequence ID" value="BBM42586.1"/>
    <property type="molecule type" value="Genomic_DNA"/>
</dbReference>
<reference evidence="1 2" key="1">
    <citation type="submission" date="2019-07" db="EMBL/GenBank/DDBJ databases">
        <title>Complete Genome Sequence of Leptotrichia wadei Strain JCM16777.</title>
        <authorList>
            <person name="Watanabe S."/>
            <person name="Cui L."/>
        </authorList>
    </citation>
    <scope>NUCLEOTIDE SEQUENCE [LARGE SCALE GENOMIC DNA]</scope>
    <source>
        <strain evidence="1 2">JCM16777</strain>
    </source>
</reference>
<dbReference type="KEGG" id="lwd:JCM16777_0835"/>
<dbReference type="GeneID" id="84804175"/>
<sequence length="129" mass="15411">MKMKFYYYISKNGELWGEFCSIINGEKYNIGYSVFLSRKLTEIKSEGIDYFLKEIEKIKNGEKECVEGYGETLDFFIFKDRVDFIDWFGDYDDWSCTIEEFTKALLGKKKFLEMPRDINSYLEVEINNL</sequence>
<dbReference type="Proteomes" id="UP000321943">
    <property type="component" value="Chromosome"/>
</dbReference>
<proteinExistence type="predicted"/>